<gene>
    <name evidence="2" type="ORF">VF04_36590</name>
</gene>
<dbReference type="Proteomes" id="UP000222523">
    <property type="component" value="Unassembled WGS sequence"/>
</dbReference>
<name>A0ABX4KI71_NOSLI</name>
<organism evidence="2 3">
    <name type="scientific">Nostoc linckia z7</name>
    <dbReference type="NCBI Taxonomy" id="1628745"/>
    <lineage>
        <taxon>Bacteria</taxon>
        <taxon>Bacillati</taxon>
        <taxon>Cyanobacteriota</taxon>
        <taxon>Cyanophyceae</taxon>
        <taxon>Nostocales</taxon>
        <taxon>Nostocaceae</taxon>
        <taxon>Nostoc</taxon>
    </lineage>
</organism>
<keyword evidence="3" id="KW-1185">Reference proteome</keyword>
<accession>A0ABX4KI71</accession>
<evidence type="ECO:0000313" key="2">
    <source>
        <dbReference type="EMBL" id="PHJ83742.1"/>
    </source>
</evidence>
<sequence>MREVAGVAAAIIPLGDGAAGQREAGSRHRIEPQFQIRAQHGRVPIDGQRQGFRREESGDDFTAHDADVRLQQVADIVLRAAVFVVQDGAGLHRGGHREPRDRAAGDGGAGDGDGRCAVCRERLKTGDARVCRQPLQGRAVAVHVPGDIDSAAVCLRRGCRGLRAFHRQRIGYGV</sequence>
<proteinExistence type="predicted"/>
<comment type="caution">
    <text evidence="2">The sequence shown here is derived from an EMBL/GenBank/DDBJ whole genome shotgun (WGS) entry which is preliminary data.</text>
</comment>
<protein>
    <submittedName>
        <fullName evidence="2">Uncharacterized protein</fullName>
    </submittedName>
</protein>
<feature type="region of interest" description="Disordered" evidence="1">
    <location>
        <begin position="90"/>
        <end position="112"/>
    </location>
</feature>
<evidence type="ECO:0000256" key="1">
    <source>
        <dbReference type="SAM" id="MobiDB-lite"/>
    </source>
</evidence>
<dbReference type="EMBL" id="LAHC01000195">
    <property type="protein sequence ID" value="PHJ83742.1"/>
    <property type="molecule type" value="Genomic_DNA"/>
</dbReference>
<reference evidence="2 3" key="1">
    <citation type="submission" date="2015-02" db="EMBL/GenBank/DDBJ databases">
        <title>Nostoc linckia genome annotation.</title>
        <authorList>
            <person name="Zhou Z."/>
        </authorList>
    </citation>
    <scope>NUCLEOTIDE SEQUENCE [LARGE SCALE GENOMIC DNA]</scope>
    <source>
        <strain evidence="3">z7</strain>
    </source>
</reference>
<evidence type="ECO:0000313" key="3">
    <source>
        <dbReference type="Proteomes" id="UP000222523"/>
    </source>
</evidence>